<evidence type="ECO:0000313" key="3">
    <source>
        <dbReference type="Proteomes" id="UP000321805"/>
    </source>
</evidence>
<evidence type="ECO:0000313" key="2">
    <source>
        <dbReference type="EMBL" id="QEC49060.1"/>
    </source>
</evidence>
<dbReference type="RefSeq" id="WP_146921289.1">
    <property type="nucleotide sequence ID" value="NZ_CP042430.1"/>
</dbReference>
<protein>
    <recommendedName>
        <fullName evidence="1">SnoaL-like domain-containing protein</fullName>
    </recommendedName>
</protein>
<accession>A0A5B8U7R9</accession>
<dbReference type="SUPFAM" id="SSF54427">
    <property type="entry name" value="NTF2-like"/>
    <property type="match status" value="1"/>
</dbReference>
<dbReference type="SMR" id="A0A5B8U7R9"/>
<sequence length="177" mass="19099">MPASPRRSALAGLVAGAALPTLYAEAVRRLLRRNVARVNAGDPEPLLRTYAEDVVLTFPGHSSWGGTFRGRAEVEPWVRRFIAAGLELTPEAIVVDGPPWATRACLRFTDRHVAADGSVPYENQGVIYARIAWGRLQAYEVYEDTHRTVAFDAYLADHGLPGAAPLPSVQDPAPGAG</sequence>
<name>A0A5B8U7R9_9ACTN</name>
<dbReference type="Pfam" id="PF12680">
    <property type="entry name" value="SnoaL_2"/>
    <property type="match status" value="1"/>
</dbReference>
<dbReference type="EMBL" id="CP042430">
    <property type="protein sequence ID" value="QEC49060.1"/>
    <property type="molecule type" value="Genomic_DNA"/>
</dbReference>
<dbReference type="Proteomes" id="UP000321805">
    <property type="component" value="Chromosome"/>
</dbReference>
<evidence type="ECO:0000259" key="1">
    <source>
        <dbReference type="Pfam" id="PF12680"/>
    </source>
</evidence>
<keyword evidence="3" id="KW-1185">Reference proteome</keyword>
<proteinExistence type="predicted"/>
<gene>
    <name evidence="2" type="ORF">FSW04_16750</name>
</gene>
<dbReference type="InterPro" id="IPR037401">
    <property type="entry name" value="SnoaL-like"/>
</dbReference>
<feature type="domain" description="SnoaL-like" evidence="1">
    <location>
        <begin position="32"/>
        <end position="136"/>
    </location>
</feature>
<dbReference type="Gene3D" id="3.10.450.50">
    <property type="match status" value="1"/>
</dbReference>
<dbReference type="InterPro" id="IPR032710">
    <property type="entry name" value="NTF2-like_dom_sf"/>
</dbReference>
<organism evidence="2 3">
    <name type="scientific">Baekduia soli</name>
    <dbReference type="NCBI Taxonomy" id="496014"/>
    <lineage>
        <taxon>Bacteria</taxon>
        <taxon>Bacillati</taxon>
        <taxon>Actinomycetota</taxon>
        <taxon>Thermoleophilia</taxon>
        <taxon>Solirubrobacterales</taxon>
        <taxon>Baekduiaceae</taxon>
        <taxon>Baekduia</taxon>
    </lineage>
</organism>
<dbReference type="KEGG" id="bsol:FSW04_16750"/>
<dbReference type="OrthoDB" id="2988503at2"/>
<reference evidence="2 3" key="1">
    <citation type="journal article" date="2018" name="J. Microbiol.">
        <title>Baekduia soli gen. nov., sp. nov., a novel bacterium isolated from the soil of Baekdu Mountain and proposal of a novel family name, Baekduiaceae fam. nov.</title>
        <authorList>
            <person name="An D.S."/>
            <person name="Siddiqi M.Z."/>
            <person name="Kim K.H."/>
            <person name="Yu H.S."/>
            <person name="Im W.T."/>
        </authorList>
    </citation>
    <scope>NUCLEOTIDE SEQUENCE [LARGE SCALE GENOMIC DNA]</scope>
    <source>
        <strain evidence="2 3">BR7-21</strain>
    </source>
</reference>
<dbReference type="AlphaFoldDB" id="A0A5B8U7R9"/>